<evidence type="ECO:0000256" key="9">
    <source>
        <dbReference type="RuleBase" id="RU368030"/>
    </source>
</evidence>
<dbReference type="KEGG" id="ptw:TUM18999_17250"/>
<evidence type="ECO:0000313" key="12">
    <source>
        <dbReference type="EMBL" id="GJN51578.1"/>
    </source>
</evidence>
<keyword evidence="14" id="KW-1185">Reference proteome</keyword>
<evidence type="ECO:0000313" key="13">
    <source>
        <dbReference type="Proteomes" id="UP000509383"/>
    </source>
</evidence>
<dbReference type="InterPro" id="IPR002416">
    <property type="entry name" value="T2SS_protein-GspH"/>
</dbReference>
<protein>
    <recommendedName>
        <fullName evidence="9">Type II secretion system protein I</fullName>
        <shortName evidence="9">T2SS minor pseudopilin I</shortName>
    </recommendedName>
</protein>
<accession>A0A6J4E3G9</accession>
<feature type="domain" description="Type II secretion system protein GspI C-terminal" evidence="10">
    <location>
        <begin position="40"/>
        <end position="125"/>
    </location>
</feature>
<dbReference type="EMBL" id="BQKM01000002">
    <property type="protein sequence ID" value="GJN51578.1"/>
    <property type="molecule type" value="Genomic_DNA"/>
</dbReference>
<organism evidence="11 13">
    <name type="scientific">Pseudomonas tohonis</name>
    <dbReference type="NCBI Taxonomy" id="2725477"/>
    <lineage>
        <taxon>Bacteria</taxon>
        <taxon>Pseudomonadati</taxon>
        <taxon>Pseudomonadota</taxon>
        <taxon>Gammaproteobacteria</taxon>
        <taxon>Pseudomonadales</taxon>
        <taxon>Pseudomonadaceae</taxon>
        <taxon>Pseudomonas</taxon>
    </lineage>
</organism>
<dbReference type="Gene3D" id="3.30.1300.30">
    <property type="entry name" value="GSPII I/J protein-like"/>
    <property type="match status" value="1"/>
</dbReference>
<dbReference type="NCBIfam" id="TIGR01707">
    <property type="entry name" value="gspI"/>
    <property type="match status" value="1"/>
</dbReference>
<reference evidence="11 13" key="1">
    <citation type="submission" date="2020-05" db="EMBL/GenBank/DDBJ databases">
        <title>Characterization of novel class B3 metallo-beta-lactamase from novel Pseudomonas species.</title>
        <authorList>
            <person name="Yamada K."/>
            <person name="Aoki K."/>
            <person name="Ishii Y."/>
        </authorList>
    </citation>
    <scope>NUCLEOTIDE SEQUENCE [LARGE SCALE GENOMIC DNA]</scope>
    <source>
        <strain evidence="11 13">TUM18999</strain>
        <strain evidence="12 14">TUM20286</strain>
    </source>
</reference>
<gene>
    <name evidence="11" type="primary">xcpV_1</name>
    <name evidence="11" type="ORF">TUM18999_17250</name>
    <name evidence="12" type="ORF">TUM20286_13300</name>
</gene>
<dbReference type="InterPro" id="IPR003413">
    <property type="entry name" value="T2SS_GspI_C"/>
</dbReference>
<evidence type="ECO:0000256" key="2">
    <source>
        <dbReference type="ARBA" id="ARBA00008358"/>
    </source>
</evidence>
<comment type="function">
    <text evidence="9">Component of the type II secretion system required for the energy-dependent secretion of extracellular factors such as proteases and toxins from the periplasm.</text>
</comment>
<dbReference type="PANTHER" id="PTHR38779:SF2">
    <property type="entry name" value="TYPE II SECRETION SYSTEM PROTEIN I-RELATED"/>
    <property type="match status" value="1"/>
</dbReference>
<dbReference type="GO" id="GO:0015627">
    <property type="term" value="C:type II protein secretion system complex"/>
    <property type="evidence" value="ECO:0007669"/>
    <property type="project" value="UniProtKB-UniRule"/>
</dbReference>
<evidence type="ECO:0000256" key="5">
    <source>
        <dbReference type="ARBA" id="ARBA00022519"/>
    </source>
</evidence>
<comment type="subcellular location">
    <subcellularLocation>
        <location evidence="1 9">Cell inner membrane</location>
        <topology evidence="1 9">Single-pass membrane protein</topology>
    </subcellularLocation>
</comment>
<keyword evidence="4 9" id="KW-0488">Methylation</keyword>
<dbReference type="PANTHER" id="PTHR38779">
    <property type="entry name" value="TYPE II SECRETION SYSTEM PROTEIN I-RELATED"/>
    <property type="match status" value="1"/>
</dbReference>
<dbReference type="AlphaFoldDB" id="A0A6J4E3G9"/>
<dbReference type="Proteomes" id="UP000509383">
    <property type="component" value="Chromosome"/>
</dbReference>
<evidence type="ECO:0000259" key="10">
    <source>
        <dbReference type="Pfam" id="PF02501"/>
    </source>
</evidence>
<keyword evidence="7" id="KW-1133">Transmembrane helix</keyword>
<dbReference type="PRINTS" id="PR00885">
    <property type="entry name" value="BCTERIALGSPH"/>
</dbReference>
<comment type="similarity">
    <text evidence="2 9">Belongs to the GSP I family.</text>
</comment>
<dbReference type="RefSeq" id="WP_173173617.1">
    <property type="nucleotide sequence ID" value="NZ_AP023189.1"/>
</dbReference>
<proteinExistence type="inferred from homology"/>
<evidence type="ECO:0000313" key="14">
    <source>
        <dbReference type="Proteomes" id="UP001054892"/>
    </source>
</evidence>
<evidence type="ECO:0000256" key="6">
    <source>
        <dbReference type="ARBA" id="ARBA00022692"/>
    </source>
</evidence>
<dbReference type="InterPro" id="IPR045584">
    <property type="entry name" value="Pilin-like"/>
</dbReference>
<evidence type="ECO:0000256" key="8">
    <source>
        <dbReference type="ARBA" id="ARBA00023136"/>
    </source>
</evidence>
<dbReference type="Pfam" id="PF07963">
    <property type="entry name" value="N_methyl"/>
    <property type="match status" value="1"/>
</dbReference>
<keyword evidence="6" id="KW-0812">Transmembrane</keyword>
<name>A0A6J4E3G9_9PSED</name>
<dbReference type="NCBIfam" id="TIGR02532">
    <property type="entry name" value="IV_pilin_GFxxxE"/>
    <property type="match status" value="1"/>
</dbReference>
<evidence type="ECO:0000256" key="4">
    <source>
        <dbReference type="ARBA" id="ARBA00022481"/>
    </source>
</evidence>
<keyword evidence="3" id="KW-1003">Cell membrane</keyword>
<dbReference type="Pfam" id="PF02501">
    <property type="entry name" value="T2SSI"/>
    <property type="match status" value="1"/>
</dbReference>
<sequence>MSTQRGFTLLEVLVALAIFAVVAASVLATSARSLQNAARLEDKTLAMWIADNRLAEMQLAATPPGDGRDQGELDFAGRRWEWQSQVEATSDPALRRATLWVAQRNDRGPRGKLEERAAARLVGFIETRQ</sequence>
<evidence type="ECO:0000313" key="11">
    <source>
        <dbReference type="EMBL" id="BCG23534.1"/>
    </source>
</evidence>
<comment type="PTM">
    <text evidence="9">Cleaved by prepilin peptidase.</text>
</comment>
<dbReference type="EMBL" id="AP023189">
    <property type="protein sequence ID" value="BCG23534.1"/>
    <property type="molecule type" value="Genomic_DNA"/>
</dbReference>
<dbReference type="GO" id="GO:0005886">
    <property type="term" value="C:plasma membrane"/>
    <property type="evidence" value="ECO:0007669"/>
    <property type="project" value="UniProtKB-SubCell"/>
</dbReference>
<dbReference type="InterPro" id="IPR010052">
    <property type="entry name" value="T2SS_protein-GspI"/>
</dbReference>
<dbReference type="InterPro" id="IPR012902">
    <property type="entry name" value="N_methyl_site"/>
</dbReference>
<dbReference type="PROSITE" id="PS00409">
    <property type="entry name" value="PROKAR_NTER_METHYL"/>
    <property type="match status" value="1"/>
</dbReference>
<keyword evidence="8" id="KW-0472">Membrane</keyword>
<evidence type="ECO:0000256" key="3">
    <source>
        <dbReference type="ARBA" id="ARBA00022475"/>
    </source>
</evidence>
<keyword evidence="5 9" id="KW-0997">Cell inner membrane</keyword>
<evidence type="ECO:0000256" key="1">
    <source>
        <dbReference type="ARBA" id="ARBA00004377"/>
    </source>
</evidence>
<dbReference type="Proteomes" id="UP001054892">
    <property type="component" value="Unassembled WGS sequence"/>
</dbReference>
<evidence type="ECO:0000256" key="7">
    <source>
        <dbReference type="ARBA" id="ARBA00022989"/>
    </source>
</evidence>
<comment type="subunit">
    <text evidence="9">Type II secretion is composed of four main components: the outer membrane complex, the inner membrane complex, the cytoplasmic secretion ATPase and the periplasm-spanning pseudopilus.</text>
</comment>
<dbReference type="GO" id="GO:0015628">
    <property type="term" value="P:protein secretion by the type II secretion system"/>
    <property type="evidence" value="ECO:0007669"/>
    <property type="project" value="UniProtKB-UniRule"/>
</dbReference>
<dbReference type="SUPFAM" id="SSF54523">
    <property type="entry name" value="Pili subunits"/>
    <property type="match status" value="1"/>
</dbReference>